<dbReference type="AlphaFoldDB" id="A0A1F7X6U6"/>
<proteinExistence type="predicted"/>
<keyword evidence="1" id="KW-1133">Transmembrane helix</keyword>
<feature type="transmembrane region" description="Helical" evidence="1">
    <location>
        <begin position="170"/>
        <end position="188"/>
    </location>
</feature>
<keyword evidence="1" id="KW-0812">Transmembrane</keyword>
<evidence type="ECO:0000256" key="1">
    <source>
        <dbReference type="SAM" id="Phobius"/>
    </source>
</evidence>
<keyword evidence="1" id="KW-0472">Membrane</keyword>
<feature type="transmembrane region" description="Helical" evidence="1">
    <location>
        <begin position="416"/>
        <end position="435"/>
    </location>
</feature>
<evidence type="ECO:0000313" key="3">
    <source>
        <dbReference type="Proteomes" id="UP000177053"/>
    </source>
</evidence>
<dbReference type="EMBL" id="MGFS01000028">
    <property type="protein sequence ID" value="OGM10806.1"/>
    <property type="molecule type" value="Genomic_DNA"/>
</dbReference>
<feature type="transmembrane region" description="Helical" evidence="1">
    <location>
        <begin position="447"/>
        <end position="465"/>
    </location>
</feature>
<reference evidence="2 3" key="1">
    <citation type="journal article" date="2016" name="Nat. Commun.">
        <title>Thousands of microbial genomes shed light on interconnected biogeochemical processes in an aquifer system.</title>
        <authorList>
            <person name="Anantharaman K."/>
            <person name="Brown C.T."/>
            <person name="Hug L.A."/>
            <person name="Sharon I."/>
            <person name="Castelle C.J."/>
            <person name="Probst A.J."/>
            <person name="Thomas B.C."/>
            <person name="Singh A."/>
            <person name="Wilkins M.J."/>
            <person name="Karaoz U."/>
            <person name="Brodie E.L."/>
            <person name="Williams K.H."/>
            <person name="Hubbard S.S."/>
            <person name="Banfield J.F."/>
        </authorList>
    </citation>
    <scope>NUCLEOTIDE SEQUENCE [LARGE SCALE GENOMIC DNA]</scope>
</reference>
<feature type="transmembrane region" description="Helical" evidence="1">
    <location>
        <begin position="269"/>
        <end position="302"/>
    </location>
</feature>
<feature type="transmembrane region" description="Helical" evidence="1">
    <location>
        <begin position="200"/>
        <end position="219"/>
    </location>
</feature>
<organism evidence="2 3">
    <name type="scientific">Candidatus Woesebacteria bacterium RBG_16_34_12</name>
    <dbReference type="NCBI Taxonomy" id="1802480"/>
    <lineage>
        <taxon>Bacteria</taxon>
        <taxon>Candidatus Woeseibacteriota</taxon>
    </lineage>
</organism>
<evidence type="ECO:0000313" key="2">
    <source>
        <dbReference type="EMBL" id="OGM10806.1"/>
    </source>
</evidence>
<sequence length="549" mass="60495">MKKLILSILVAVILFVSILTPLTVRVAQAGPWYDQSFNEWYEKVYNPNTATEIFGERYTAAQVQWILYSLKAFFFKPVGYDFMTCAQALDVGQCIAGITDASIYQDTMLTEKQPGIIEGIFAEKPLSGITYLKDVGRKFHLVSEAQAQGYGFGAFEPIQHMWKAVRNIEYSLFIIVIIVMAFMIMFRVKISPQTVITVQSALPKIIMALILVTFSYAIAGFLVDLMYVVIGILSIIAVQFHGEFFMNFSAGTIFNVMTKGPTIVIPTGIVGMMLVYLITFIISIVIVVFFETGIIGIIAIYIAGSGLVGLGGPALTALLGMVALIAIIWIVILAIKITFMLIKAFTMVILLTIFAPFYIGFGPIVPFLGFGNWVRSFLTNLAVFPVVGFFFVMAGAFLYQAISIAMAEFTQGRMDLLTWAGRTLFGTQVGGLEILTPTSEFPPLLGGGLYALLFIGVSATIFLLIPKIADLIKSLISGRPFAYGTAISEAFMGGKYYTGYAAGRVQGQQLPIPTALIPQRYRDIFQGAEYTDLRTKAKTISEHAKERRW</sequence>
<dbReference type="Proteomes" id="UP000177053">
    <property type="component" value="Unassembled WGS sequence"/>
</dbReference>
<accession>A0A1F7X6U6</accession>
<comment type="caution">
    <text evidence="2">The sequence shown here is derived from an EMBL/GenBank/DDBJ whole genome shotgun (WGS) entry which is preliminary data.</text>
</comment>
<gene>
    <name evidence="2" type="ORF">A2Z22_02880</name>
</gene>
<feature type="transmembrane region" description="Helical" evidence="1">
    <location>
        <begin position="314"/>
        <end position="335"/>
    </location>
</feature>
<feature type="transmembrane region" description="Helical" evidence="1">
    <location>
        <begin position="225"/>
        <end position="248"/>
    </location>
</feature>
<feature type="transmembrane region" description="Helical" evidence="1">
    <location>
        <begin position="347"/>
        <end position="370"/>
    </location>
</feature>
<name>A0A1F7X6U6_9BACT</name>
<feature type="transmembrane region" description="Helical" evidence="1">
    <location>
        <begin position="382"/>
        <end position="404"/>
    </location>
</feature>
<protein>
    <submittedName>
        <fullName evidence="2">Uncharacterized protein</fullName>
    </submittedName>
</protein>